<reference evidence="4" key="3">
    <citation type="submission" date="2025-09" db="UniProtKB">
        <authorList>
            <consortium name="Ensembl"/>
        </authorList>
    </citation>
    <scope>IDENTIFICATION</scope>
</reference>
<feature type="domain" description="SEA" evidence="3">
    <location>
        <begin position="140"/>
        <end position="265"/>
    </location>
</feature>
<dbReference type="AlphaFoldDB" id="A0A671TEQ2"/>
<dbReference type="GeneID" id="115570777"/>
<dbReference type="Pfam" id="PF01390">
    <property type="entry name" value="SEA"/>
    <property type="match status" value="1"/>
</dbReference>
<dbReference type="InterPro" id="IPR033223">
    <property type="entry name" value="TTMP"/>
</dbReference>
<keyword evidence="2" id="KW-0472">Membrane</keyword>
<feature type="transmembrane region" description="Helical" evidence="2">
    <location>
        <begin position="100"/>
        <end position="121"/>
    </location>
</feature>
<dbReference type="Ensembl" id="ENSSAUT00010000361.1">
    <property type="protein sequence ID" value="ENSSAUP00010000339.1"/>
    <property type="gene ID" value="ENSSAUG00010000198.1"/>
</dbReference>
<dbReference type="InterPro" id="IPR024606">
    <property type="entry name" value="KIAA1549"/>
</dbReference>
<evidence type="ECO:0000256" key="1">
    <source>
        <dbReference type="SAM" id="MobiDB-lite"/>
    </source>
</evidence>
<keyword evidence="2" id="KW-1133">Transmembrane helix</keyword>
<dbReference type="InParanoid" id="A0A671TEQ2"/>
<evidence type="ECO:0000313" key="4">
    <source>
        <dbReference type="Ensembl" id="ENSSAUP00010000339.1"/>
    </source>
</evidence>
<name>A0A671TEQ2_SPAAU</name>
<dbReference type="OMA" id="GFMKYMM"/>
<keyword evidence="2" id="KW-0812">Transmembrane</keyword>
<dbReference type="Gene3D" id="3.30.70.960">
    <property type="entry name" value="SEA domain"/>
    <property type="match status" value="1"/>
</dbReference>
<dbReference type="GeneTree" id="ENSGT00940000168248"/>
<proteinExistence type="predicted"/>
<gene>
    <name evidence="4" type="primary">c2h3orf52</name>
</gene>
<dbReference type="RefSeq" id="XP_030255355.1">
    <property type="nucleotide sequence ID" value="XM_030399495.1"/>
</dbReference>
<dbReference type="OrthoDB" id="8879801at2759"/>
<dbReference type="PROSITE" id="PS50024">
    <property type="entry name" value="SEA"/>
    <property type="match status" value="1"/>
</dbReference>
<dbReference type="CTD" id="110437884"/>
<protein>
    <recommendedName>
        <fullName evidence="3">SEA domain-containing protein</fullName>
    </recommendedName>
</protein>
<evidence type="ECO:0000256" key="2">
    <source>
        <dbReference type="SAM" id="Phobius"/>
    </source>
</evidence>
<reference evidence="4" key="2">
    <citation type="submission" date="2025-08" db="UniProtKB">
        <authorList>
            <consortium name="Ensembl"/>
        </authorList>
    </citation>
    <scope>IDENTIFICATION</scope>
</reference>
<dbReference type="PANTHER" id="PTHR14636:SF1">
    <property type="entry name" value="TPA-INDUCED TRANSMEMBRANE PROTEIN"/>
    <property type="match status" value="1"/>
</dbReference>
<reference evidence="4" key="1">
    <citation type="submission" date="2021-04" db="EMBL/GenBank/DDBJ databases">
        <authorList>
            <consortium name="Wellcome Sanger Institute Data Sharing"/>
        </authorList>
    </citation>
    <scope>NUCLEOTIDE SEQUENCE [LARGE SCALE GENOMIC DNA]</scope>
</reference>
<evidence type="ECO:0000313" key="5">
    <source>
        <dbReference type="Proteomes" id="UP000472265"/>
    </source>
</evidence>
<organism evidence="4 5">
    <name type="scientific">Sparus aurata</name>
    <name type="common">Gilthead sea bream</name>
    <dbReference type="NCBI Taxonomy" id="8175"/>
    <lineage>
        <taxon>Eukaryota</taxon>
        <taxon>Metazoa</taxon>
        <taxon>Chordata</taxon>
        <taxon>Craniata</taxon>
        <taxon>Vertebrata</taxon>
        <taxon>Euteleostomi</taxon>
        <taxon>Actinopterygii</taxon>
        <taxon>Neopterygii</taxon>
        <taxon>Teleostei</taxon>
        <taxon>Neoteleostei</taxon>
        <taxon>Acanthomorphata</taxon>
        <taxon>Eupercaria</taxon>
        <taxon>Spariformes</taxon>
        <taxon>Sparidae</taxon>
        <taxon>Sparus</taxon>
    </lineage>
</organism>
<keyword evidence="5" id="KW-1185">Reference proteome</keyword>
<dbReference type="PANTHER" id="PTHR14636">
    <property type="entry name" value="TPA-INDUCED TRANSMEMBRANE PROTEIN"/>
    <property type="match status" value="1"/>
</dbReference>
<evidence type="ECO:0000259" key="3">
    <source>
        <dbReference type="PROSITE" id="PS50024"/>
    </source>
</evidence>
<dbReference type="Proteomes" id="UP000472265">
    <property type="component" value="Chromosome 2"/>
</dbReference>
<sequence>MPMELQTFRTNGNDERVTASNGDSVVDMPDGAAAAAETDGLLQMQSNGCNGGAMPANHAAKIQRDPEITNNTKESCVYRVRRELTEVVCESKSAKCKITLWMIIALVISLIVVVIIISVAVCSAIHKDPDESFDPSLFKVPVYFDGSFQLPNLVFTDELLTLSSNESQALATGFQEKLADLYRSSPALGRYFSKAKINSFRNGPVMADYQLNFLIPEEGQDQLRNFTLSREMVYNVFRQFLYDQEPNESEPMYIDPVSLKMVVRH</sequence>
<feature type="region of interest" description="Disordered" evidence="1">
    <location>
        <begin position="1"/>
        <end position="22"/>
    </location>
</feature>
<dbReference type="InterPro" id="IPR000082">
    <property type="entry name" value="SEA_dom"/>
</dbReference>
<accession>A0A671TEQ2</accession>
<dbReference type="SUPFAM" id="SSF82671">
    <property type="entry name" value="SEA domain"/>
    <property type="match status" value="1"/>
</dbReference>
<dbReference type="Pfam" id="PF12877">
    <property type="entry name" value="KIAA1549"/>
    <property type="match status" value="1"/>
</dbReference>
<dbReference type="InterPro" id="IPR036364">
    <property type="entry name" value="SEA_dom_sf"/>
</dbReference>